<dbReference type="SUPFAM" id="SSF55021">
    <property type="entry name" value="ACT-like"/>
    <property type="match status" value="1"/>
</dbReference>
<comment type="catalytic activity">
    <reaction evidence="7">
        <text>(R)-2-hydroxyglutarate + NAD(+) = 2-oxoglutarate + NADH + H(+)</text>
        <dbReference type="Rhea" id="RHEA:49612"/>
        <dbReference type="ChEBI" id="CHEBI:15378"/>
        <dbReference type="ChEBI" id="CHEBI:15801"/>
        <dbReference type="ChEBI" id="CHEBI:16810"/>
        <dbReference type="ChEBI" id="CHEBI:57540"/>
        <dbReference type="ChEBI" id="CHEBI:57945"/>
        <dbReference type="EC" id="1.1.1.399"/>
    </reaction>
</comment>
<evidence type="ECO:0000259" key="10">
    <source>
        <dbReference type="PROSITE" id="PS51671"/>
    </source>
</evidence>
<dbReference type="InterPro" id="IPR045626">
    <property type="entry name" value="PGDH_ASB_dom"/>
</dbReference>
<dbReference type="CDD" id="cd12173">
    <property type="entry name" value="PGDH_4"/>
    <property type="match status" value="1"/>
</dbReference>
<dbReference type="InterPro" id="IPR029752">
    <property type="entry name" value="D-isomer_DH_CS1"/>
</dbReference>
<dbReference type="CDD" id="cd04902">
    <property type="entry name" value="ACT_3PGDH-xct"/>
    <property type="match status" value="1"/>
</dbReference>
<evidence type="ECO:0000256" key="1">
    <source>
        <dbReference type="ARBA" id="ARBA00003800"/>
    </source>
</evidence>
<evidence type="ECO:0000256" key="5">
    <source>
        <dbReference type="ARBA" id="ARBA00023002"/>
    </source>
</evidence>
<keyword evidence="6 9" id="KW-0520">NAD</keyword>
<sequence>MKVLVSDALAESGIEKLRAIPDFEVEVNTSLTHEELCQIIKEYDALVIRSATKVTREVIENADRLKVIARAGIGLDNVDISAATKRGIVVMNTPEGNVITTAEHTIAMLMALSRNIPQATQSMKAGKWEKKKFRGKEVFNKTLGIIGIGRIGRVVADRAKGLKMNVIAFDPYIGPETINKLGVEAVTLEELLARADYITVHTPMTQETRNLINKDAFRKMKRGVFIINCARGGIVNEQDLYDAIQEGIVAGAALDVFVEEPPKDHPLLALDKVIATPHLGASTDEAQENVALAVADQVIDYLLHGTIRNAVNAPAIDGEVLATLWPYLQLAEKLGSLVQQITPGAPEEISVEYVGEVCSVKDLKPLTISVLKGILTPMLGEQVNFVNAPVHAKERGIRVTESTRTEAEDFTNLISIYMKTSKDENLVAGTIFGKKDVRLVRINDFRLEAAMEGHLVLIYNIDTPGTIGAIGTCLGRHNINISMMDVGQVLERGQNIIFLRTDTPVPENVVQELLSLENVNIVQILEL</sequence>
<comment type="similarity">
    <text evidence="3 9">Belongs to the D-isomer specific 2-hydroxyacid dehydrogenase family.</text>
</comment>
<proteinExistence type="inferred from homology"/>
<dbReference type="Pfam" id="PF02826">
    <property type="entry name" value="2-Hacid_dh_C"/>
    <property type="match status" value="1"/>
</dbReference>
<evidence type="ECO:0000256" key="4">
    <source>
        <dbReference type="ARBA" id="ARBA00021582"/>
    </source>
</evidence>
<dbReference type="Pfam" id="PF01842">
    <property type="entry name" value="ACT"/>
    <property type="match status" value="1"/>
</dbReference>
<accession>A0A1M4YDV0</accession>
<comment type="pathway">
    <text evidence="2 9">Amino-acid biosynthesis; L-serine biosynthesis; L-serine from 3-phospho-D-glycerate: step 1/3.</text>
</comment>
<dbReference type="InterPro" id="IPR006140">
    <property type="entry name" value="D-isomer_DH_NAD-bd"/>
</dbReference>
<dbReference type="EMBL" id="FQVB01000010">
    <property type="protein sequence ID" value="SHF03636.1"/>
    <property type="molecule type" value="Genomic_DNA"/>
</dbReference>
<keyword evidence="9" id="KW-0028">Amino-acid biosynthesis</keyword>
<dbReference type="PANTHER" id="PTHR42938">
    <property type="entry name" value="FORMATE DEHYDROGENASE 1"/>
    <property type="match status" value="1"/>
</dbReference>
<keyword evidence="9" id="KW-0718">Serine biosynthesis</keyword>
<dbReference type="InterPro" id="IPR006236">
    <property type="entry name" value="PGDH"/>
</dbReference>
<dbReference type="PROSITE" id="PS51671">
    <property type="entry name" value="ACT"/>
    <property type="match status" value="1"/>
</dbReference>
<dbReference type="FunFam" id="3.30.1330.90:FF:000003">
    <property type="entry name" value="D-3-phosphoglycerate dehydrogenase"/>
    <property type="match status" value="1"/>
</dbReference>
<gene>
    <name evidence="11" type="ORF">SAMN02745206_01226</name>
</gene>
<evidence type="ECO:0000256" key="2">
    <source>
        <dbReference type="ARBA" id="ARBA00005216"/>
    </source>
</evidence>
<feature type="domain" description="ACT" evidence="10">
    <location>
        <begin position="455"/>
        <end position="527"/>
    </location>
</feature>
<dbReference type="RefSeq" id="WP_073037960.1">
    <property type="nucleotide sequence ID" value="NZ_FQVB01000010.1"/>
</dbReference>
<evidence type="ECO:0000256" key="9">
    <source>
        <dbReference type="RuleBase" id="RU363003"/>
    </source>
</evidence>
<dbReference type="AlphaFoldDB" id="A0A1M4YDV0"/>
<dbReference type="InterPro" id="IPR029009">
    <property type="entry name" value="ASB_dom_sf"/>
</dbReference>
<evidence type="ECO:0000256" key="6">
    <source>
        <dbReference type="ARBA" id="ARBA00023027"/>
    </source>
</evidence>
<dbReference type="InterPro" id="IPR029753">
    <property type="entry name" value="D-isomer_DH_CS"/>
</dbReference>
<dbReference type="InterPro" id="IPR045865">
    <property type="entry name" value="ACT-like_dom_sf"/>
</dbReference>
<dbReference type="GO" id="GO:0004617">
    <property type="term" value="F:phosphoglycerate dehydrogenase activity"/>
    <property type="evidence" value="ECO:0007669"/>
    <property type="project" value="UniProtKB-UniRule"/>
</dbReference>
<evidence type="ECO:0000256" key="8">
    <source>
        <dbReference type="ARBA" id="ARBA00048731"/>
    </source>
</evidence>
<dbReference type="PANTHER" id="PTHR42938:SF47">
    <property type="entry name" value="HYDROXYPYRUVATE REDUCTASE"/>
    <property type="match status" value="1"/>
</dbReference>
<keyword evidence="12" id="KW-1185">Reference proteome</keyword>
<evidence type="ECO:0000313" key="11">
    <source>
        <dbReference type="EMBL" id="SHF03636.1"/>
    </source>
</evidence>
<dbReference type="SUPFAM" id="SSF143548">
    <property type="entry name" value="Serine metabolism enzymes domain"/>
    <property type="match status" value="1"/>
</dbReference>
<dbReference type="GO" id="GO:0051287">
    <property type="term" value="F:NAD binding"/>
    <property type="evidence" value="ECO:0007669"/>
    <property type="project" value="UniProtKB-UniRule"/>
</dbReference>
<dbReference type="NCBIfam" id="TIGR01327">
    <property type="entry name" value="PGDH"/>
    <property type="match status" value="1"/>
</dbReference>
<reference evidence="12" key="1">
    <citation type="submission" date="2016-11" db="EMBL/GenBank/DDBJ databases">
        <authorList>
            <person name="Varghese N."/>
            <person name="Submissions S."/>
        </authorList>
    </citation>
    <scope>NUCLEOTIDE SEQUENCE [LARGE SCALE GENOMIC DNA]</scope>
    <source>
        <strain evidence="12">DSM 9756</strain>
    </source>
</reference>
<dbReference type="STRING" id="1121391.SAMN02745206_01226"/>
<comment type="catalytic activity">
    <reaction evidence="8 9">
        <text>(2R)-3-phosphoglycerate + NAD(+) = 3-phosphooxypyruvate + NADH + H(+)</text>
        <dbReference type="Rhea" id="RHEA:12641"/>
        <dbReference type="ChEBI" id="CHEBI:15378"/>
        <dbReference type="ChEBI" id="CHEBI:18110"/>
        <dbReference type="ChEBI" id="CHEBI:57540"/>
        <dbReference type="ChEBI" id="CHEBI:57945"/>
        <dbReference type="ChEBI" id="CHEBI:58272"/>
        <dbReference type="EC" id="1.1.1.95"/>
    </reaction>
</comment>
<dbReference type="PROSITE" id="PS00671">
    <property type="entry name" value="D_2_HYDROXYACID_DH_3"/>
    <property type="match status" value="1"/>
</dbReference>
<dbReference type="FunFam" id="3.40.50.720:FF:000021">
    <property type="entry name" value="D-3-phosphoglycerate dehydrogenase"/>
    <property type="match status" value="1"/>
</dbReference>
<dbReference type="InterPro" id="IPR002912">
    <property type="entry name" value="ACT_dom"/>
</dbReference>
<name>A0A1M4YDV0_9BACT</name>
<evidence type="ECO:0000256" key="7">
    <source>
        <dbReference type="ARBA" id="ARBA00048126"/>
    </source>
</evidence>
<comment type="function">
    <text evidence="1">Catalyzes the reversible oxidation of 3-phospho-D-glycerate to 3-phosphonooxypyruvate, the first step of the phosphorylated L-serine biosynthesis pathway. Also catalyzes the reversible oxidation of 2-hydroxyglutarate to 2-oxoglutarate.</text>
</comment>
<keyword evidence="5 9" id="KW-0560">Oxidoreductase</keyword>
<evidence type="ECO:0000313" key="12">
    <source>
        <dbReference type="Proteomes" id="UP000184076"/>
    </source>
</evidence>
<dbReference type="Pfam" id="PF00389">
    <property type="entry name" value="2-Hacid_dh"/>
    <property type="match status" value="1"/>
</dbReference>
<dbReference type="Gene3D" id="3.30.1330.90">
    <property type="entry name" value="D-3-phosphoglycerate dehydrogenase, domain 3"/>
    <property type="match status" value="1"/>
</dbReference>
<dbReference type="PROSITE" id="PS00065">
    <property type="entry name" value="D_2_HYDROXYACID_DH_1"/>
    <property type="match status" value="1"/>
</dbReference>
<dbReference type="InterPro" id="IPR006139">
    <property type="entry name" value="D-isomer_2_OHA_DH_cat_dom"/>
</dbReference>
<dbReference type="EC" id="1.1.1.95" evidence="9"/>
<dbReference type="Gene3D" id="3.40.50.720">
    <property type="entry name" value="NAD(P)-binding Rossmann-like Domain"/>
    <property type="match status" value="2"/>
</dbReference>
<dbReference type="GO" id="GO:0006564">
    <property type="term" value="P:L-serine biosynthetic process"/>
    <property type="evidence" value="ECO:0007669"/>
    <property type="project" value="UniProtKB-UniRule"/>
</dbReference>
<dbReference type="InterPro" id="IPR036291">
    <property type="entry name" value="NAD(P)-bd_dom_sf"/>
</dbReference>
<dbReference type="OrthoDB" id="9793626at2"/>
<dbReference type="Pfam" id="PF19304">
    <property type="entry name" value="PGDH_inter"/>
    <property type="match status" value="1"/>
</dbReference>
<dbReference type="Proteomes" id="UP000184076">
    <property type="component" value="Unassembled WGS sequence"/>
</dbReference>
<evidence type="ECO:0000256" key="3">
    <source>
        <dbReference type="ARBA" id="ARBA00005854"/>
    </source>
</evidence>
<dbReference type="SUPFAM" id="SSF51735">
    <property type="entry name" value="NAD(P)-binding Rossmann-fold domains"/>
    <property type="match status" value="1"/>
</dbReference>
<protein>
    <recommendedName>
        <fullName evidence="4 9">D-3-phosphoglycerate dehydrogenase</fullName>
        <ecNumber evidence="9">1.1.1.95</ecNumber>
    </recommendedName>
</protein>
<organism evidence="11 12">
    <name type="scientific">Desulfacinum infernum DSM 9756</name>
    <dbReference type="NCBI Taxonomy" id="1121391"/>
    <lineage>
        <taxon>Bacteria</taxon>
        <taxon>Pseudomonadati</taxon>
        <taxon>Thermodesulfobacteriota</taxon>
        <taxon>Syntrophobacteria</taxon>
        <taxon>Syntrophobacterales</taxon>
        <taxon>Syntrophobacteraceae</taxon>
        <taxon>Desulfacinum</taxon>
    </lineage>
</organism>
<dbReference type="Gene3D" id="3.30.70.260">
    <property type="match status" value="1"/>
</dbReference>
<dbReference type="UniPathway" id="UPA00135">
    <property type="reaction ID" value="UER00196"/>
</dbReference>
<dbReference type="SUPFAM" id="SSF52283">
    <property type="entry name" value="Formate/glycerate dehydrogenase catalytic domain-like"/>
    <property type="match status" value="1"/>
</dbReference>